<feature type="domain" description="Bacterial repeat" evidence="2">
    <location>
        <begin position="368"/>
        <end position="423"/>
    </location>
</feature>
<dbReference type="EMBL" id="JAQNCK010000023">
    <property type="protein sequence ID" value="MDC0828708.1"/>
    <property type="molecule type" value="Genomic_DNA"/>
</dbReference>
<evidence type="ECO:0000256" key="1">
    <source>
        <dbReference type="ARBA" id="ARBA00004196"/>
    </source>
</evidence>
<sequence length="993" mass="108442">MNVNDTVILEEDELETGGTWNVTSGQSIISIEEQDGGSNHWLLGRTNPSATILALREGDATVTYKEQGRWGTTRYFHIQVNEDDGVYTVRFDANGGEGNSITWDVKETNITLPTAEELGFSNGDKLFIGWSTDRTGKGDTFIPGVQFPDNSNHDAVLTGDETLYAIWLDLSAESDNEAYFYIRKDGGIAFEPAGYGTDLYYPLGSAKTLKGELHQPIAINNNLTAVEANLKIKPTNEQIQSMLSGYGVSYDPSTQYVQWYVIKYRETNEGKTYWNVDGVIRNIAEYSVTYNPNGGNANVPSSIQYQPQTEVNVDFSTIPSRAGYEFLGWSEDKNAVNPTYTENGTNSFTMPANDVTLYAVWKEKDNVTINYKAIGGGWVNPESESLKPATGSAKGSTAKANSGYKFVGWFDNAECTGQPLSTDSHFAPSKDVDELWTNTTYYAKFEQKKGKVQYNLVEGEWSLEDWETNNNGFYIDPIRYEFPDEFVVNSTIPTKKGAAFIGWLDKERNSSNGSSEATVRNGGNEVTYLYDENSAKNEYTLDAIWANISVGNVTETYNGAYHYLGQPSLSYSTSPNYQYLLDELGISLSEEVKYQLIKKNNEDINDGKVTNVARQTDAGIYEYKITAKVNVNDISYDVETTATLTIDKRDVTLTSATDSKEYDGKPLTNDEVTVGGDGFIEGEGATYTVTGSQTLVGSSKNYFTYTLKEGTKADNYNITKSEGTLTVMSREADYEITVVANSGNEKYDGSEKSVSGLVTDTFEVNGETYKVEGLSAEAKGTDAGEYTANVVGTPVVKDAQGNVVTDEFAVKTQSGTLTIDKRDVTLTSATDSKEYDGKPLTNDEVTVGGDGFIEGEGATYTVTGSQTLVGSSKNYFTYTLKEGTKADNYNITKSEGTLTVMSREADYEITVVANSGNEKYDGSEKSVSGLVTDTFEVNGETYKVEGLSAEAKGTDAGEYTANVVGTPVVKDAQGNVVTDEFAVKTQSGTLTIA</sequence>
<comment type="subcellular location">
    <subcellularLocation>
        <location evidence="1">Cell envelope</location>
    </subcellularLocation>
</comment>
<dbReference type="Pfam" id="PF18998">
    <property type="entry name" value="Flg_new_2"/>
    <property type="match status" value="1"/>
</dbReference>
<feature type="non-terminal residue" evidence="3">
    <location>
        <position position="993"/>
    </location>
</feature>
<dbReference type="GO" id="GO:0030313">
    <property type="term" value="C:cell envelope"/>
    <property type="evidence" value="ECO:0007669"/>
    <property type="project" value="UniProtKB-SubCell"/>
</dbReference>
<gene>
    <name evidence="3" type="ORF">POG00_08275</name>
</gene>
<dbReference type="InterPro" id="IPR044060">
    <property type="entry name" value="Bacterial_rp_domain"/>
</dbReference>
<accession>A0AAW6FU88</accession>
<evidence type="ECO:0000313" key="4">
    <source>
        <dbReference type="Proteomes" id="UP001220658"/>
    </source>
</evidence>
<dbReference type="InterPro" id="IPR042229">
    <property type="entry name" value="Listeria/Bacterioides_rpt_sf"/>
</dbReference>
<reference evidence="3" key="1">
    <citation type="submission" date="2023-01" db="EMBL/GenBank/DDBJ databases">
        <title>Human gut microbiome strain richness.</title>
        <authorList>
            <person name="Chen-Liaw A."/>
        </authorList>
    </citation>
    <scope>NUCLEOTIDE SEQUENCE</scope>
    <source>
        <strain evidence="3">D55st1_G4_D55t1_190419</strain>
    </source>
</reference>
<evidence type="ECO:0000313" key="3">
    <source>
        <dbReference type="EMBL" id="MDC0828708.1"/>
    </source>
</evidence>
<dbReference type="InterPro" id="IPR013378">
    <property type="entry name" value="InlB-like_B-rpt"/>
</dbReference>
<organism evidence="3 4">
    <name type="scientific">Faecalitalea cylindroides</name>
    <dbReference type="NCBI Taxonomy" id="39483"/>
    <lineage>
        <taxon>Bacteria</taxon>
        <taxon>Bacillati</taxon>
        <taxon>Bacillota</taxon>
        <taxon>Erysipelotrichia</taxon>
        <taxon>Erysipelotrichales</taxon>
        <taxon>Erysipelotrichaceae</taxon>
        <taxon>Faecalitalea</taxon>
    </lineage>
</organism>
<dbReference type="Gene3D" id="2.60.40.4270">
    <property type="entry name" value="Listeria-Bacteroides repeat domain"/>
    <property type="match status" value="2"/>
</dbReference>
<protein>
    <submittedName>
        <fullName evidence="3">InlB B-repeat-containing protein</fullName>
    </submittedName>
</protein>
<evidence type="ECO:0000259" key="2">
    <source>
        <dbReference type="Pfam" id="PF18998"/>
    </source>
</evidence>
<dbReference type="AlphaFoldDB" id="A0AAW6FU88"/>
<name>A0AAW6FU88_9FIRM</name>
<dbReference type="NCBIfam" id="TIGR02543">
    <property type="entry name" value="List_Bact_rpt"/>
    <property type="match status" value="1"/>
</dbReference>
<dbReference type="Pfam" id="PF09479">
    <property type="entry name" value="Flg_new"/>
    <property type="match status" value="2"/>
</dbReference>
<comment type="caution">
    <text evidence="3">The sequence shown here is derived from an EMBL/GenBank/DDBJ whole genome shotgun (WGS) entry which is preliminary data.</text>
</comment>
<proteinExistence type="predicted"/>
<dbReference type="Proteomes" id="UP001220658">
    <property type="component" value="Unassembled WGS sequence"/>
</dbReference>